<dbReference type="EMBL" id="MPUH01000156">
    <property type="protein sequence ID" value="OMJ88231.1"/>
    <property type="molecule type" value="Genomic_DNA"/>
</dbReference>
<reference evidence="1 2" key="1">
    <citation type="submission" date="2016-11" db="EMBL/GenBank/DDBJ databases">
        <title>The macronuclear genome of Stentor coeruleus: a giant cell with tiny introns.</title>
        <authorList>
            <person name="Slabodnick M."/>
            <person name="Ruby J.G."/>
            <person name="Reiff S.B."/>
            <person name="Swart E.C."/>
            <person name="Gosai S."/>
            <person name="Prabakaran S."/>
            <person name="Witkowska E."/>
            <person name="Larue G.E."/>
            <person name="Fisher S."/>
            <person name="Freeman R.M."/>
            <person name="Gunawardena J."/>
            <person name="Chu W."/>
            <person name="Stover N.A."/>
            <person name="Gregory B.D."/>
            <person name="Nowacki M."/>
            <person name="Derisi J."/>
            <person name="Roy S.W."/>
            <person name="Marshall W.F."/>
            <person name="Sood P."/>
        </authorList>
    </citation>
    <scope>NUCLEOTIDE SEQUENCE [LARGE SCALE GENOMIC DNA]</scope>
    <source>
        <strain evidence="1">WM001</strain>
    </source>
</reference>
<evidence type="ECO:0000313" key="1">
    <source>
        <dbReference type="EMBL" id="OMJ88231.1"/>
    </source>
</evidence>
<evidence type="ECO:0000313" key="2">
    <source>
        <dbReference type="Proteomes" id="UP000187209"/>
    </source>
</evidence>
<dbReference type="Proteomes" id="UP000187209">
    <property type="component" value="Unassembled WGS sequence"/>
</dbReference>
<accession>A0A1R2CGT0</accession>
<proteinExistence type="predicted"/>
<comment type="caution">
    <text evidence="1">The sequence shown here is derived from an EMBL/GenBank/DDBJ whole genome shotgun (WGS) entry which is preliminary data.</text>
</comment>
<name>A0A1R2CGT0_9CILI</name>
<keyword evidence="2" id="KW-1185">Reference proteome</keyword>
<gene>
    <name evidence="1" type="ORF">SteCoe_9893</name>
</gene>
<sequence length="471" mass="55943">MEIDMSTNVIKPLNELEGLNPIFDKNPKREIYMAVDFIAAKIPSWKAIQTRLKKKPKTSAPIKVNLEQVYDRKLGPGAYTVKNHDRAMTARFSSLPRFSNSEKIKILVHNIEKRSLWSVSRGREIYRQNLDTAGYSVSNKILKLKQNSENRDNVLNLARKTRENILKTEKHKKLEKLNDRDQKFEKWNAARFRIQAQKGWVVLMSCITVAKSISKIRITKRKLKWVFNINSTILYQASRAIGRFRLILKDIRRKHSLKYIEAMLMPIVREKIDSLFGERRNILINCIDRCLTKRLFKRMIMSWQKKYSKVKSGLKTIIIIYISRMEKLALVWNKIQSSYNSYSNKLILPEDYSKKILRKYFYSKIKSFYIEKQVYKRNLEKINHEFKNIALQRVLTLNKRKRVTKYNVEIGIFPVFRIYNKDEIIRLYLEEEQKYHVATEKKESLQSLSESGKELRSLQTIVRNGRTYKKS</sequence>
<protein>
    <submittedName>
        <fullName evidence="1">Uncharacterized protein</fullName>
    </submittedName>
</protein>
<organism evidence="1 2">
    <name type="scientific">Stentor coeruleus</name>
    <dbReference type="NCBI Taxonomy" id="5963"/>
    <lineage>
        <taxon>Eukaryota</taxon>
        <taxon>Sar</taxon>
        <taxon>Alveolata</taxon>
        <taxon>Ciliophora</taxon>
        <taxon>Postciliodesmatophora</taxon>
        <taxon>Heterotrichea</taxon>
        <taxon>Heterotrichida</taxon>
        <taxon>Stentoridae</taxon>
        <taxon>Stentor</taxon>
    </lineage>
</organism>
<dbReference type="AlphaFoldDB" id="A0A1R2CGT0"/>